<keyword evidence="5 13" id="KW-0479">Metal-binding</keyword>
<keyword evidence="13" id="KW-0732">Signal</keyword>
<keyword evidence="9 13" id="KW-0482">Metalloprotease</keyword>
<dbReference type="PROSITE" id="PS50262">
    <property type="entry name" value="G_PROTEIN_RECEP_F1_2"/>
    <property type="match status" value="1"/>
</dbReference>
<dbReference type="InterPro" id="IPR001506">
    <property type="entry name" value="Peptidase_M12A"/>
</dbReference>
<feature type="domain" description="Peptidase M12A" evidence="17">
    <location>
        <begin position="21"/>
        <end position="214"/>
    </location>
</feature>
<keyword evidence="11" id="KW-1015">Disulfide bond</keyword>
<feature type="transmembrane region" description="Helical" evidence="14">
    <location>
        <begin position="380"/>
        <end position="403"/>
    </location>
</feature>
<evidence type="ECO:0000256" key="5">
    <source>
        <dbReference type="ARBA" id="ARBA00022723"/>
    </source>
</evidence>
<feature type="transmembrane region" description="Helical" evidence="14">
    <location>
        <begin position="454"/>
        <end position="478"/>
    </location>
</feature>
<evidence type="ECO:0000256" key="7">
    <source>
        <dbReference type="ARBA" id="ARBA00022833"/>
    </source>
</evidence>
<dbReference type="SMART" id="SM01381">
    <property type="entry name" value="7TM_GPCR_Srsx"/>
    <property type="match status" value="1"/>
</dbReference>
<dbReference type="PANTHER" id="PTHR10127:SF862">
    <property type="entry name" value="ZINC METALLOPROTEINASE NAS-27"/>
    <property type="match status" value="1"/>
</dbReference>
<dbReference type="InterPro" id="IPR035914">
    <property type="entry name" value="Sperma_CUB_dom_sf"/>
</dbReference>
<feature type="domain" description="G-protein coupled receptors family 1 profile" evidence="16">
    <location>
        <begin position="396"/>
        <end position="597"/>
    </location>
</feature>
<feature type="transmembrane region" description="Helical" evidence="14">
    <location>
        <begin position="585"/>
        <end position="603"/>
    </location>
</feature>
<keyword evidence="7 13" id="KW-0862">Zinc</keyword>
<evidence type="ECO:0000256" key="3">
    <source>
        <dbReference type="ARBA" id="ARBA00022670"/>
    </source>
</evidence>
<keyword evidence="19" id="KW-1185">Reference proteome</keyword>
<evidence type="ECO:0000256" key="1">
    <source>
        <dbReference type="ARBA" id="ARBA00004370"/>
    </source>
</evidence>
<accession>A0AA39LKX8</accession>
<evidence type="ECO:0000256" key="10">
    <source>
        <dbReference type="ARBA" id="ARBA00023136"/>
    </source>
</evidence>
<dbReference type="PANTHER" id="PTHR10127">
    <property type="entry name" value="DISCOIDIN, CUB, EGF, LAMININ , AND ZINC METALLOPROTEASE DOMAIN CONTAINING"/>
    <property type="match status" value="1"/>
</dbReference>
<dbReference type="PROSITE" id="PS01186">
    <property type="entry name" value="EGF_2"/>
    <property type="match status" value="1"/>
</dbReference>
<evidence type="ECO:0000259" key="15">
    <source>
        <dbReference type="PROSITE" id="PS01180"/>
    </source>
</evidence>
<dbReference type="GO" id="GO:0004930">
    <property type="term" value="F:G protein-coupled receptor activity"/>
    <property type="evidence" value="ECO:0007669"/>
    <property type="project" value="InterPro"/>
</dbReference>
<evidence type="ECO:0000256" key="4">
    <source>
        <dbReference type="ARBA" id="ARBA00022692"/>
    </source>
</evidence>
<reference evidence="18" key="1">
    <citation type="submission" date="2023-06" db="EMBL/GenBank/DDBJ databases">
        <title>Genomic analysis of the entomopathogenic nematode Steinernema hermaphroditum.</title>
        <authorList>
            <person name="Schwarz E.M."/>
            <person name="Heppert J.K."/>
            <person name="Baniya A."/>
            <person name="Schwartz H.T."/>
            <person name="Tan C.-H."/>
            <person name="Antoshechkin I."/>
            <person name="Sternberg P.W."/>
            <person name="Goodrich-Blair H."/>
            <person name="Dillman A.R."/>
        </authorList>
    </citation>
    <scope>NUCLEOTIDE SEQUENCE</scope>
    <source>
        <strain evidence="18">PS9179</strain>
        <tissue evidence="18">Whole animal</tissue>
    </source>
</reference>
<evidence type="ECO:0000259" key="16">
    <source>
        <dbReference type="PROSITE" id="PS50262"/>
    </source>
</evidence>
<organism evidence="18 19">
    <name type="scientific">Steinernema hermaphroditum</name>
    <dbReference type="NCBI Taxonomy" id="289476"/>
    <lineage>
        <taxon>Eukaryota</taxon>
        <taxon>Metazoa</taxon>
        <taxon>Ecdysozoa</taxon>
        <taxon>Nematoda</taxon>
        <taxon>Chromadorea</taxon>
        <taxon>Rhabditida</taxon>
        <taxon>Tylenchina</taxon>
        <taxon>Panagrolaimomorpha</taxon>
        <taxon>Strongyloidoidea</taxon>
        <taxon>Steinernematidae</taxon>
        <taxon>Steinernema</taxon>
    </lineage>
</organism>
<dbReference type="InterPro" id="IPR006026">
    <property type="entry name" value="Peptidase_Metallo"/>
</dbReference>
<dbReference type="SUPFAM" id="SSF81321">
    <property type="entry name" value="Family A G protein-coupled receptor-like"/>
    <property type="match status" value="1"/>
</dbReference>
<feature type="transmembrane region" description="Helical" evidence="14">
    <location>
        <begin position="623"/>
        <end position="645"/>
    </location>
</feature>
<proteinExistence type="predicted"/>
<feature type="chain" id="PRO_5041488638" description="Metalloendopeptidase" evidence="13">
    <location>
        <begin position="17"/>
        <end position="683"/>
    </location>
</feature>
<dbReference type="GO" id="GO:0006508">
    <property type="term" value="P:proteolysis"/>
    <property type="evidence" value="ECO:0007669"/>
    <property type="project" value="UniProtKB-KW"/>
</dbReference>
<comment type="caution">
    <text evidence="12">Lacks conserved residue(s) required for the propagation of feature annotation.</text>
</comment>
<gene>
    <name evidence="18" type="ORF">QR680_015544</name>
</gene>
<evidence type="ECO:0000313" key="19">
    <source>
        <dbReference type="Proteomes" id="UP001175271"/>
    </source>
</evidence>
<dbReference type="Pfam" id="PF01400">
    <property type="entry name" value="Astacin"/>
    <property type="match status" value="1"/>
</dbReference>
<dbReference type="GO" id="GO:0004222">
    <property type="term" value="F:metalloendopeptidase activity"/>
    <property type="evidence" value="ECO:0007669"/>
    <property type="project" value="UniProtKB-UniRule"/>
</dbReference>
<evidence type="ECO:0000259" key="17">
    <source>
        <dbReference type="PROSITE" id="PS51864"/>
    </source>
</evidence>
<feature type="transmembrane region" description="Helical" evidence="14">
    <location>
        <begin position="490"/>
        <end position="515"/>
    </location>
</feature>
<dbReference type="PRINTS" id="PR00480">
    <property type="entry name" value="ASTACIN"/>
</dbReference>
<dbReference type="InterPro" id="IPR024079">
    <property type="entry name" value="MetalloPept_cat_dom_sf"/>
</dbReference>
<dbReference type="PROSITE" id="PS01180">
    <property type="entry name" value="CUB"/>
    <property type="match status" value="1"/>
</dbReference>
<dbReference type="PROSITE" id="PS00022">
    <property type="entry name" value="EGF_1"/>
    <property type="match status" value="1"/>
</dbReference>
<keyword evidence="10 14" id="KW-0472">Membrane</keyword>
<dbReference type="Gene3D" id="3.40.390.10">
    <property type="entry name" value="Collagenase (Catalytic Domain)"/>
    <property type="match status" value="1"/>
</dbReference>
<dbReference type="Gene3D" id="2.60.120.290">
    <property type="entry name" value="Spermadhesin, CUB domain"/>
    <property type="match status" value="1"/>
</dbReference>
<keyword evidence="8 14" id="KW-1133">Transmembrane helix</keyword>
<dbReference type="InterPro" id="IPR000742">
    <property type="entry name" value="EGF"/>
</dbReference>
<keyword evidence="3 13" id="KW-0645">Protease</keyword>
<evidence type="ECO:0000256" key="9">
    <source>
        <dbReference type="ARBA" id="ARBA00023049"/>
    </source>
</evidence>
<evidence type="ECO:0000256" key="11">
    <source>
        <dbReference type="ARBA" id="ARBA00023157"/>
    </source>
</evidence>
<dbReference type="InterPro" id="IPR000276">
    <property type="entry name" value="GPCR_Rhodpsn"/>
</dbReference>
<dbReference type="EMBL" id="JAUCMV010000004">
    <property type="protein sequence ID" value="KAK0400983.1"/>
    <property type="molecule type" value="Genomic_DNA"/>
</dbReference>
<dbReference type="InterPro" id="IPR017452">
    <property type="entry name" value="GPCR_Rhodpsn_7TM"/>
</dbReference>
<comment type="cofactor">
    <cofactor evidence="13">
        <name>Zn(2+)</name>
        <dbReference type="ChEBI" id="CHEBI:29105"/>
    </cofactor>
    <text evidence="13">Binds 1 zinc ion per subunit.</text>
</comment>
<evidence type="ECO:0000256" key="6">
    <source>
        <dbReference type="ARBA" id="ARBA00022801"/>
    </source>
</evidence>
<sequence>MFYFVLVVLLFVTSSAIRLRRAINDDNNPEYLWQTDRPIPFTFYSDFAESDRPAVRDVFRAIAARTCLTFKEVPEDSCVTSQIGKNRNQVGFPIILKEKTCRSEVNYFEHIFYALGLQPTQQRADRDDYITFYENRTQPERVSMFEKYTSENSKDFDVPYDFDSVLHITPDVFNLNGQPTIVAKDPLYQYAVGRNIYTGAHSDYLQLNRLYKCLDKCQAENAVCENGGYVNPHNCSECSCPRGFAGPLCAELDYNEATHKGCGGQIDVTGSWKELSIQRDANENNISCHWFLQAPQDSHIEIKIASVAPENQLCTFFTKTWLEIRSGDFTVGGYKFFCGNQIPKLPIKNLGNFVVVTLSQDYSDPTSLSRIPPTEMETTGYVGLAMIIISIVGIFGNFNIIVATIRKKRLQSNSGLLLCVLASFDLTCLLFDVVNGTWALLGIALTKPDCFKTVMVYCCAQFASNAALLGLAFDRLFAVTFPVKYMRFSVLYTLFGAILPGLFLGATFVILGSLYTLDDSVKGSLCFVGGALPRTLSQLRNCLLLSMNSGVIVIYLAAYVVLRLQKHRSRNNNQFLSTLRTHEKAMRSITIFLLFFVGTYFFSRAMLSIPAPSDGSTGLLQDIISNTMMFPVIIAYSQCYFVYFWRNMDYREAFMEQLGLSKFKSIKVVKQTTVATVTLVRTK</sequence>
<dbReference type="GO" id="GO:0016020">
    <property type="term" value="C:membrane"/>
    <property type="evidence" value="ECO:0007669"/>
    <property type="project" value="UniProtKB-SubCell"/>
</dbReference>
<evidence type="ECO:0000313" key="18">
    <source>
        <dbReference type="EMBL" id="KAK0400983.1"/>
    </source>
</evidence>
<dbReference type="InterPro" id="IPR000859">
    <property type="entry name" value="CUB_dom"/>
</dbReference>
<dbReference type="CDD" id="cd00637">
    <property type="entry name" value="7tm_classA_rhodopsin-like"/>
    <property type="match status" value="1"/>
</dbReference>
<feature type="signal peptide" evidence="13">
    <location>
        <begin position="1"/>
        <end position="16"/>
    </location>
</feature>
<dbReference type="SUPFAM" id="SSF55486">
    <property type="entry name" value="Metalloproteases ('zincins'), catalytic domain"/>
    <property type="match status" value="1"/>
</dbReference>
<dbReference type="SUPFAM" id="SSF49854">
    <property type="entry name" value="Spermadhesin, CUB domain"/>
    <property type="match status" value="1"/>
</dbReference>
<dbReference type="InterPro" id="IPR019424">
    <property type="entry name" value="7TM_GPCR_Srsx"/>
</dbReference>
<dbReference type="Gene3D" id="1.20.1070.10">
    <property type="entry name" value="Rhodopsin 7-helix transmembrane proteins"/>
    <property type="match status" value="1"/>
</dbReference>
<keyword evidence="4 14" id="KW-0812">Transmembrane</keyword>
<feature type="domain" description="CUB" evidence="15">
    <location>
        <begin position="262"/>
        <end position="388"/>
    </location>
</feature>
<evidence type="ECO:0000256" key="8">
    <source>
        <dbReference type="ARBA" id="ARBA00022989"/>
    </source>
</evidence>
<dbReference type="GO" id="GO:0008270">
    <property type="term" value="F:zinc ion binding"/>
    <property type="evidence" value="ECO:0007669"/>
    <property type="project" value="InterPro"/>
</dbReference>
<keyword evidence="6 13" id="KW-0378">Hydrolase</keyword>
<comment type="subcellular location">
    <subcellularLocation>
        <location evidence="1">Membrane</location>
    </subcellularLocation>
</comment>
<dbReference type="Pfam" id="PF10320">
    <property type="entry name" value="7TM_GPCR_Srsx"/>
    <property type="match status" value="1"/>
</dbReference>
<name>A0AA39LKX8_9BILA</name>
<dbReference type="SMART" id="SM00235">
    <property type="entry name" value="ZnMc"/>
    <property type="match status" value="1"/>
</dbReference>
<evidence type="ECO:0000256" key="12">
    <source>
        <dbReference type="PROSITE-ProRule" id="PRU00059"/>
    </source>
</evidence>
<dbReference type="AlphaFoldDB" id="A0AA39LKX8"/>
<dbReference type="PROSITE" id="PS51864">
    <property type="entry name" value="ASTACIN"/>
    <property type="match status" value="1"/>
</dbReference>
<comment type="caution">
    <text evidence="18">The sequence shown here is derived from an EMBL/GenBank/DDBJ whole genome shotgun (WGS) entry which is preliminary data.</text>
</comment>
<dbReference type="Proteomes" id="UP001175271">
    <property type="component" value="Unassembled WGS sequence"/>
</dbReference>
<feature type="transmembrane region" description="Helical" evidence="14">
    <location>
        <begin position="415"/>
        <end position="434"/>
    </location>
</feature>
<feature type="transmembrane region" description="Helical" evidence="14">
    <location>
        <begin position="543"/>
        <end position="564"/>
    </location>
</feature>
<protein>
    <recommendedName>
        <fullName evidence="13">Metalloendopeptidase</fullName>
        <ecNumber evidence="13">3.4.24.-</ecNumber>
    </recommendedName>
</protein>
<evidence type="ECO:0000256" key="14">
    <source>
        <dbReference type="SAM" id="Phobius"/>
    </source>
</evidence>
<evidence type="ECO:0000256" key="13">
    <source>
        <dbReference type="RuleBase" id="RU361183"/>
    </source>
</evidence>
<evidence type="ECO:0000256" key="2">
    <source>
        <dbReference type="ARBA" id="ARBA00022536"/>
    </source>
</evidence>
<dbReference type="EC" id="3.4.24.-" evidence="13"/>
<keyword evidence="2" id="KW-0245">EGF-like domain</keyword>